<dbReference type="InterPro" id="IPR006949">
    <property type="entry name" value="Barrel_Baseplate_J-like"/>
</dbReference>
<name>A0AAC9RKT4_9CLOT</name>
<accession>A0AAC9RKT4</accession>
<dbReference type="RefSeq" id="WP_070968710.1">
    <property type="nucleotide sequence ID" value="NZ_CP017603.1"/>
</dbReference>
<gene>
    <name evidence="5" type="ORF">BJL90_12930</name>
    <name evidence="6" type="ORF">CLFO_15090</name>
</gene>
<feature type="domain" description="Baseplate J-like C-terminal" evidence="4">
    <location>
        <begin position="258"/>
        <end position="343"/>
    </location>
</feature>
<evidence type="ECO:0000313" key="6">
    <source>
        <dbReference type="EMBL" id="ARE87123.1"/>
    </source>
</evidence>
<dbReference type="InterPro" id="IPR058531">
    <property type="entry name" value="Baseplate_J_M"/>
</dbReference>
<feature type="domain" description="Baseplate J-like central" evidence="3">
    <location>
        <begin position="181"/>
        <end position="251"/>
    </location>
</feature>
<comment type="similarity">
    <text evidence="1">Belongs to the Mu gp47/PBSX XkdT family.</text>
</comment>
<organism evidence="6 8">
    <name type="scientific">Clostridium formicaceticum</name>
    <dbReference type="NCBI Taxonomy" id="1497"/>
    <lineage>
        <taxon>Bacteria</taxon>
        <taxon>Bacillati</taxon>
        <taxon>Bacillota</taxon>
        <taxon>Clostridia</taxon>
        <taxon>Eubacteriales</taxon>
        <taxon>Clostridiaceae</taxon>
        <taxon>Clostridium</taxon>
    </lineage>
</organism>
<dbReference type="KEGG" id="cfm:BJL90_12930"/>
<dbReference type="Proteomes" id="UP000177894">
    <property type="component" value="Chromosome"/>
</dbReference>
<protein>
    <submittedName>
        <fullName evidence="6">Baseplate J-like protein</fullName>
    </submittedName>
</protein>
<evidence type="ECO:0000259" key="2">
    <source>
        <dbReference type="Pfam" id="PF04865"/>
    </source>
</evidence>
<proteinExistence type="inferred from homology"/>
<dbReference type="AlphaFoldDB" id="A0AAC9RKT4"/>
<dbReference type="PANTHER" id="PTHR37829">
    <property type="entry name" value="PHAGE-LIKE ELEMENT PBSX PROTEIN XKDT"/>
    <property type="match status" value="1"/>
</dbReference>
<dbReference type="Pfam" id="PF26078">
    <property type="entry name" value="Baseplate_J_M"/>
    <property type="match status" value="1"/>
</dbReference>
<sequence length="344" mass="37144">MDKERLNRMLSSINDQYDKTEGSFFYDNLKAVGLELDEADKKADAILDKGFAETSFGEWLDKKVAEQGIKRKPATKATTTVLITGSQGALINTGDKVASDVVTFVFKESKTIGPSGQESVLVECESFGTIGNVPAGAIRFFPVTLAGLTSVTNPEAVTSGYNGETNEELRGRYWDKVRTPATSGNKYHYRNWAKEVIGVGDARVFPTWDGPGTVKVVIINSNKRGADAQLVTNVATHIEEERPIGATVTVESAAELQINLSVTLIIDTDNYELDFVKVAIENNITNYLTSIAFHENYVSYAIVGSTILNTNGVLDYSGLTINGGAGNINILDTQVAVLGVLTVV</sequence>
<keyword evidence="7" id="KW-1185">Reference proteome</keyword>
<evidence type="ECO:0000259" key="4">
    <source>
        <dbReference type="Pfam" id="PF26079"/>
    </source>
</evidence>
<dbReference type="PANTHER" id="PTHR37829:SF3">
    <property type="entry name" value="PROTEIN JAYE-RELATED"/>
    <property type="match status" value="1"/>
</dbReference>
<dbReference type="EMBL" id="CP020559">
    <property type="protein sequence ID" value="ARE87123.1"/>
    <property type="molecule type" value="Genomic_DNA"/>
</dbReference>
<evidence type="ECO:0000313" key="5">
    <source>
        <dbReference type="EMBL" id="AOY76691.1"/>
    </source>
</evidence>
<reference evidence="5 7" key="1">
    <citation type="submission" date="2016-10" db="EMBL/GenBank/DDBJ databases">
        <title>Complete Genome Sequence of Acetogen Clostridium formicoaceticum ATCC 27076.</title>
        <authorList>
            <person name="Bao T."/>
            <person name="Cheng C."/>
            <person name="Zhao J."/>
            <person name="Yang S.-T."/>
            <person name="Wang J."/>
            <person name="Wang M."/>
        </authorList>
    </citation>
    <scope>NUCLEOTIDE SEQUENCE [LARGE SCALE GENOMIC DNA]</scope>
    <source>
        <strain evidence="5 7">ATCC 27076</strain>
    </source>
</reference>
<dbReference type="InterPro" id="IPR058530">
    <property type="entry name" value="Baseplate_J-like_C"/>
</dbReference>
<dbReference type="Pfam" id="PF26079">
    <property type="entry name" value="Baseplate_J_C"/>
    <property type="match status" value="1"/>
</dbReference>
<dbReference type="InterPro" id="IPR052399">
    <property type="entry name" value="Phage_Baseplate_Assmbl_Protein"/>
</dbReference>
<reference evidence="6 8" key="2">
    <citation type="submission" date="2017-03" db="EMBL/GenBank/DDBJ databases">
        <title>Complete sequence of Clostridium formicaceticum DSM 92.</title>
        <authorList>
            <person name="Poehlein A."/>
            <person name="Karl M."/>
            <person name="Bengelsdorf F.R."/>
            <person name="Duerre P."/>
            <person name="Daniel R."/>
        </authorList>
    </citation>
    <scope>NUCLEOTIDE SEQUENCE [LARGE SCALE GENOMIC DNA]</scope>
    <source>
        <strain evidence="6 8">DSM 92</strain>
    </source>
</reference>
<evidence type="ECO:0000259" key="3">
    <source>
        <dbReference type="Pfam" id="PF26078"/>
    </source>
</evidence>
<evidence type="ECO:0000313" key="8">
    <source>
        <dbReference type="Proteomes" id="UP000192478"/>
    </source>
</evidence>
<dbReference type="Pfam" id="PF04865">
    <property type="entry name" value="Baseplate_J"/>
    <property type="match status" value="1"/>
</dbReference>
<dbReference type="Proteomes" id="UP000192478">
    <property type="component" value="Chromosome"/>
</dbReference>
<evidence type="ECO:0000256" key="1">
    <source>
        <dbReference type="ARBA" id="ARBA00038087"/>
    </source>
</evidence>
<feature type="domain" description="Baseplate protein J-like barrel" evidence="2">
    <location>
        <begin position="80"/>
        <end position="160"/>
    </location>
</feature>
<evidence type="ECO:0000313" key="7">
    <source>
        <dbReference type="Proteomes" id="UP000177894"/>
    </source>
</evidence>
<dbReference type="EMBL" id="CP017603">
    <property type="protein sequence ID" value="AOY76691.1"/>
    <property type="molecule type" value="Genomic_DNA"/>
</dbReference>